<name>A0ABM3ZCM5_PANGU</name>
<evidence type="ECO:0000256" key="2">
    <source>
        <dbReference type="SAM" id="MobiDB-lite"/>
    </source>
</evidence>
<dbReference type="InterPro" id="IPR042566">
    <property type="entry name" value="L1_C"/>
</dbReference>
<protein>
    <submittedName>
        <fullName evidence="4 5">Uncharacterized protein LOC117661176 isoform X1</fullName>
    </submittedName>
</protein>
<dbReference type="Gene3D" id="3.30.250.20">
    <property type="entry name" value="L1 transposable element, C-terminal domain"/>
    <property type="match status" value="1"/>
</dbReference>
<keyword evidence="3" id="KW-1185">Reference proteome</keyword>
<proteinExistence type="predicted"/>
<dbReference type="Proteomes" id="UP001652622">
    <property type="component" value="Unplaced"/>
</dbReference>
<reference evidence="4 5" key="1">
    <citation type="submission" date="2025-05" db="UniProtKB">
        <authorList>
            <consortium name="RefSeq"/>
        </authorList>
    </citation>
    <scope>IDENTIFICATION</scope>
    <source>
        <tissue evidence="4 5">Blood</tissue>
    </source>
</reference>
<gene>
    <name evidence="4 5" type="primary">LOC117661176</name>
</gene>
<dbReference type="RefSeq" id="XP_060546127.1">
    <property type="nucleotide sequence ID" value="XM_060690144.1"/>
</dbReference>
<keyword evidence="1" id="KW-0175">Coiled coil</keyword>
<accession>A0ABM3ZCM5</accession>
<evidence type="ECO:0000313" key="3">
    <source>
        <dbReference type="Proteomes" id="UP001652622"/>
    </source>
</evidence>
<dbReference type="GeneID" id="117661176"/>
<organism evidence="3 4">
    <name type="scientific">Pantherophis guttatus</name>
    <name type="common">Corn snake</name>
    <name type="synonym">Elaphe guttata</name>
    <dbReference type="NCBI Taxonomy" id="94885"/>
    <lineage>
        <taxon>Eukaryota</taxon>
        <taxon>Metazoa</taxon>
        <taxon>Chordata</taxon>
        <taxon>Craniata</taxon>
        <taxon>Vertebrata</taxon>
        <taxon>Euteleostomi</taxon>
        <taxon>Lepidosauria</taxon>
        <taxon>Squamata</taxon>
        <taxon>Bifurcata</taxon>
        <taxon>Unidentata</taxon>
        <taxon>Episquamata</taxon>
        <taxon>Toxicofera</taxon>
        <taxon>Serpentes</taxon>
        <taxon>Colubroidea</taxon>
        <taxon>Colubridae</taxon>
        <taxon>Colubrinae</taxon>
        <taxon>Pantherophis</taxon>
    </lineage>
</organism>
<sequence length="442" mass="51821">MALRLIKLDKQAVGGDSPINKLHQQVLTLQSQKPDFNIIEFLLEEIVRRDEIVNQQLEKFKLEIKEIGELVKSKFDFLDQKILKTANGLADFVIQLDANTKLLESKMKETEENLDDKIQKIKKDLANIQDNSSEDKPKMEVDQKIGNEENVQQRIEREVLMIQYNFTEYAIRLRGLQENDRDDLRKISSEILAGILKVQPDEVFCRIDRIYRINSWLAKQKQLPRDVVIYFTDKGIRNDIVQNSFSSTLQFRGRKIWIFKELPPKMLMERKKFGFLVSELKKRNILFRWDVPAGLIFRHQGVRYQLNTVEKAEEFYQKNFKKNLTSLGIIQDKQKELETKGKYQIIEAVVDKLSSDSLDTPAGLSINMRAVSSDFNVTNYQATDKCVNQPVDIQVMEKKYEIIKQNQQDQLADTQFVGRKPGWKFNPQKKKKRNRSHRNSSF</sequence>
<evidence type="ECO:0000313" key="5">
    <source>
        <dbReference type="RefSeq" id="XP_060546127.1"/>
    </source>
</evidence>
<evidence type="ECO:0000313" key="4">
    <source>
        <dbReference type="RefSeq" id="XP_060546126.1"/>
    </source>
</evidence>
<feature type="coiled-coil region" evidence="1">
    <location>
        <begin position="93"/>
        <end position="131"/>
    </location>
</feature>
<feature type="region of interest" description="Disordered" evidence="2">
    <location>
        <begin position="416"/>
        <end position="442"/>
    </location>
</feature>
<evidence type="ECO:0000256" key="1">
    <source>
        <dbReference type="SAM" id="Coils"/>
    </source>
</evidence>
<feature type="compositionally biased region" description="Basic residues" evidence="2">
    <location>
        <begin position="427"/>
        <end position="442"/>
    </location>
</feature>
<dbReference type="RefSeq" id="XP_060546126.1">
    <property type="nucleotide sequence ID" value="XM_060690143.1"/>
</dbReference>